<evidence type="ECO:0000313" key="4">
    <source>
        <dbReference type="EMBL" id="QKG70789.1"/>
    </source>
</evidence>
<feature type="domain" description="M23ase beta-sheet core" evidence="3">
    <location>
        <begin position="112"/>
        <end position="206"/>
    </location>
</feature>
<accession>A0A7D4CCI1</accession>
<dbReference type="PANTHER" id="PTHR21666:SF289">
    <property type="entry name" value="L-ALA--D-GLU ENDOPEPTIDASE"/>
    <property type="match status" value="1"/>
</dbReference>
<name>A0A7D4CCI1_9SPHN</name>
<dbReference type="InterPro" id="IPR050570">
    <property type="entry name" value="Cell_wall_metabolism_enzyme"/>
</dbReference>
<dbReference type="EMBL" id="CP053921">
    <property type="protein sequence ID" value="QKG70789.1"/>
    <property type="molecule type" value="Genomic_DNA"/>
</dbReference>
<evidence type="ECO:0000256" key="1">
    <source>
        <dbReference type="ARBA" id="ARBA00022729"/>
    </source>
</evidence>
<dbReference type="GO" id="GO:0004222">
    <property type="term" value="F:metalloendopeptidase activity"/>
    <property type="evidence" value="ECO:0007669"/>
    <property type="project" value="TreeGrafter"/>
</dbReference>
<dbReference type="Pfam" id="PF01551">
    <property type="entry name" value="Peptidase_M23"/>
    <property type="match status" value="1"/>
</dbReference>
<feature type="chain" id="PRO_5028868349" evidence="2">
    <location>
        <begin position="32"/>
        <end position="234"/>
    </location>
</feature>
<protein>
    <submittedName>
        <fullName evidence="4">M23 family metallopeptidase</fullName>
    </submittedName>
</protein>
<evidence type="ECO:0000259" key="3">
    <source>
        <dbReference type="Pfam" id="PF01551"/>
    </source>
</evidence>
<dbReference type="Gene3D" id="2.70.70.10">
    <property type="entry name" value="Glucose Permease (Domain IIA)"/>
    <property type="match status" value="1"/>
</dbReference>
<proteinExistence type="predicted"/>
<dbReference type="CDD" id="cd12797">
    <property type="entry name" value="M23_peptidase"/>
    <property type="match status" value="1"/>
</dbReference>
<dbReference type="SUPFAM" id="SSF51261">
    <property type="entry name" value="Duplicated hybrid motif"/>
    <property type="match status" value="1"/>
</dbReference>
<dbReference type="InterPro" id="IPR011055">
    <property type="entry name" value="Dup_hybrid_motif"/>
</dbReference>
<dbReference type="InterPro" id="IPR016047">
    <property type="entry name" value="M23ase_b-sheet_dom"/>
</dbReference>
<organism evidence="4 5">
    <name type="scientific">Erythrobacter mangrovi</name>
    <dbReference type="NCBI Taxonomy" id="2739433"/>
    <lineage>
        <taxon>Bacteria</taxon>
        <taxon>Pseudomonadati</taxon>
        <taxon>Pseudomonadota</taxon>
        <taxon>Alphaproteobacteria</taxon>
        <taxon>Sphingomonadales</taxon>
        <taxon>Erythrobacteraceae</taxon>
        <taxon>Erythrobacter/Porphyrobacter group</taxon>
        <taxon>Erythrobacter</taxon>
    </lineage>
</organism>
<dbReference type="Proteomes" id="UP000504693">
    <property type="component" value="Chromosome"/>
</dbReference>
<sequence length="234" mass="24451">MDGFAMASKRNSLVIAIIAAGLSIAAAPAHAGDTNTAAAVGTIDVSRVAGTIEDGDDAQFQQLFANWEEVGRPAGIPAHALVAVPSRLPLDNTTLTSDFGMRTHPVLGGRRNHKGVDLSAPMGTPIYATADGYVSKAEWFSSYGNFVSLEHGAELQTRYAHMSRIAVAPGTRVQKGDIIGYVGSTGRSTGPHLHYEVRIGGEAVNPIPYMVESDAQRAYALAMGTGGQGDGDDN</sequence>
<keyword evidence="1 2" id="KW-0732">Signal</keyword>
<gene>
    <name evidence="4" type="ORF">HQR01_05060</name>
</gene>
<keyword evidence="5" id="KW-1185">Reference proteome</keyword>
<feature type="signal peptide" evidence="2">
    <location>
        <begin position="1"/>
        <end position="31"/>
    </location>
</feature>
<dbReference type="PANTHER" id="PTHR21666">
    <property type="entry name" value="PEPTIDASE-RELATED"/>
    <property type="match status" value="1"/>
</dbReference>
<dbReference type="FunFam" id="2.70.70.10:FF:000006">
    <property type="entry name" value="M23 family peptidase"/>
    <property type="match status" value="1"/>
</dbReference>
<evidence type="ECO:0000313" key="5">
    <source>
        <dbReference type="Proteomes" id="UP000504693"/>
    </source>
</evidence>
<evidence type="ECO:0000256" key="2">
    <source>
        <dbReference type="SAM" id="SignalP"/>
    </source>
</evidence>
<dbReference type="KEGG" id="emv:HQR01_05060"/>
<reference evidence="4 5" key="1">
    <citation type="submission" date="2020-05" db="EMBL/GenBank/DDBJ databases">
        <title>Erythrobacter mangrovi sp. nov., isolated from rhizosphere soil of mangrove plant (Kandelia candel).</title>
        <authorList>
            <person name="Ye Y.H."/>
        </authorList>
    </citation>
    <scope>NUCLEOTIDE SEQUENCE [LARGE SCALE GENOMIC DNA]</scope>
    <source>
        <strain evidence="4 5">EB310</strain>
    </source>
</reference>
<dbReference type="AlphaFoldDB" id="A0A7D4CCI1"/>